<dbReference type="PANTHER" id="PTHR43289">
    <property type="entry name" value="MITOGEN-ACTIVATED PROTEIN KINASE KINASE KINASE 20-RELATED"/>
    <property type="match status" value="1"/>
</dbReference>
<dbReference type="InterPro" id="IPR017441">
    <property type="entry name" value="Protein_kinase_ATP_BS"/>
</dbReference>
<dbReference type="Pfam" id="PF00069">
    <property type="entry name" value="Pkinase"/>
    <property type="match status" value="1"/>
</dbReference>
<dbReference type="Gene3D" id="2.130.10.10">
    <property type="entry name" value="YVTN repeat-like/Quinoprotein amine dehydrogenase"/>
    <property type="match status" value="1"/>
</dbReference>
<dbReference type="GO" id="GO:0005524">
    <property type="term" value="F:ATP binding"/>
    <property type="evidence" value="ECO:0007669"/>
    <property type="project" value="UniProtKB-UniRule"/>
</dbReference>
<evidence type="ECO:0000256" key="5">
    <source>
        <dbReference type="PROSITE-ProRule" id="PRU10141"/>
    </source>
</evidence>
<dbReference type="InterPro" id="IPR011009">
    <property type="entry name" value="Kinase-like_dom_sf"/>
</dbReference>
<evidence type="ECO:0000313" key="8">
    <source>
        <dbReference type="EMBL" id="QGV78177.1"/>
    </source>
</evidence>
<proteinExistence type="predicted"/>
<dbReference type="InterPro" id="IPR008271">
    <property type="entry name" value="Ser/Thr_kinase_AS"/>
</dbReference>
<sequence length="740" mass="79741">MPTPLTHDDPGEIGGHRLVARLGHGGMGTVYLARSAGGRTVALKTMHAGIAADPAARTRFHLETDAARIIGGHHGATVVEADPRAVTPWLATEYVLGPPLDEAVALCGPLPETSVRAVGAALAGALAQLHASDVVHRDLKPSNVMITAHGPKIIDFGIARAAGDDRLTRTGAAAGTPAFMSPEQATGQEHTPAGDVFALAGVLIFAAAGHGPFGSGQPADLLYRVRYADPDLSGVPNDLVPVLGRCLAKDPSQRPTTAQLVAELHDGRGEFADHLPARLLGDIGRRASEVWQYQPYRLPAPEEGPYTAPTPARPGMSRRTLLSLAGGSLVGVGAAGAGAWAWFGGQRSDDTSDAKPPARSGPPELWRAARGVTYGERPLLLPVGDNIVTWRDSTLVARSATNGKELWSSHGVVFQSHQFTSDGTMLYGTYFPDEGGKTLSVHAFTLFDGTPHRRVARIPGFVPFYEDSVALIAARGVLCMAARKNVPGHDTTLKQADDWFVLAIDIRSGRKLWERSVRQVNPSDRGYAVRAVGNLLVFFRYEREDPDPNATSSDMRVFAVDLRTGQQAWNTYLPWTHDYDKQDVHDHLAVDARHVYVAGRHVWALRLSDGEVAWRFGDNRNVIHDAESNWRYGPPTVKNGVVYAAEGIRGLVALDAVTGGLLWEEQEDLTKNETPDLQHPPVVGTKYVYAKVSTGISAIHLRSHKSAWVYESSPIQFLAHEASGRLIYADASDMTALPLE</sequence>
<dbReference type="InterPro" id="IPR018391">
    <property type="entry name" value="PQQ_b-propeller_rpt"/>
</dbReference>
<dbReference type="Pfam" id="PF13360">
    <property type="entry name" value="PQQ_2"/>
    <property type="match status" value="1"/>
</dbReference>
<protein>
    <recommendedName>
        <fullName evidence="7">Protein kinase domain-containing protein</fullName>
    </recommendedName>
</protein>
<dbReference type="SMART" id="SM00220">
    <property type="entry name" value="S_TKc"/>
    <property type="match status" value="1"/>
</dbReference>
<gene>
    <name evidence="8" type="ORF">EIZ62_07910</name>
</gene>
<keyword evidence="2 5" id="KW-0547">Nucleotide-binding</keyword>
<dbReference type="SMART" id="SM00564">
    <property type="entry name" value="PQQ"/>
    <property type="match status" value="5"/>
</dbReference>
<feature type="region of interest" description="Disordered" evidence="6">
    <location>
        <begin position="346"/>
        <end position="365"/>
    </location>
</feature>
<evidence type="ECO:0000256" key="3">
    <source>
        <dbReference type="ARBA" id="ARBA00022777"/>
    </source>
</evidence>
<feature type="binding site" evidence="5">
    <location>
        <position position="44"/>
    </location>
    <ligand>
        <name>ATP</name>
        <dbReference type="ChEBI" id="CHEBI:30616"/>
    </ligand>
</feature>
<dbReference type="AlphaFoldDB" id="A0A6I6FB75"/>
<dbReference type="Gene3D" id="3.30.200.20">
    <property type="entry name" value="Phosphorylase Kinase, domain 1"/>
    <property type="match status" value="1"/>
</dbReference>
<reference evidence="8 9" key="1">
    <citation type="submission" date="2018-12" db="EMBL/GenBank/DDBJ databases">
        <title>Complete genome sequence of Streptomyces ficellus NRRL8067, the producer of ficellomycin, feldamycin and nojirimycin.</title>
        <authorList>
            <person name="Zhang H."/>
            <person name="Yue R."/>
            <person name="Liu Y."/>
            <person name="Li M."/>
            <person name="Mu H."/>
            <person name="Zhang J."/>
        </authorList>
    </citation>
    <scope>NUCLEOTIDE SEQUENCE [LARGE SCALE GENOMIC DNA]</scope>
    <source>
        <strain evidence="8 9">NRRL 8067</strain>
    </source>
</reference>
<evidence type="ECO:0000256" key="6">
    <source>
        <dbReference type="SAM" id="MobiDB-lite"/>
    </source>
</evidence>
<accession>A0A6I6FB75</accession>
<dbReference type="SUPFAM" id="SSF56112">
    <property type="entry name" value="Protein kinase-like (PK-like)"/>
    <property type="match status" value="1"/>
</dbReference>
<evidence type="ECO:0000313" key="9">
    <source>
        <dbReference type="Proteomes" id="UP000422572"/>
    </source>
</evidence>
<keyword evidence="3" id="KW-0418">Kinase</keyword>
<dbReference type="PROSITE" id="PS00107">
    <property type="entry name" value="PROTEIN_KINASE_ATP"/>
    <property type="match status" value="1"/>
</dbReference>
<evidence type="ECO:0000256" key="4">
    <source>
        <dbReference type="ARBA" id="ARBA00022840"/>
    </source>
</evidence>
<dbReference type="InterPro" id="IPR002372">
    <property type="entry name" value="PQQ_rpt_dom"/>
</dbReference>
<evidence type="ECO:0000256" key="2">
    <source>
        <dbReference type="ARBA" id="ARBA00022741"/>
    </source>
</evidence>
<evidence type="ECO:0000256" key="1">
    <source>
        <dbReference type="ARBA" id="ARBA00022679"/>
    </source>
</evidence>
<keyword evidence="4 5" id="KW-0067">ATP-binding</keyword>
<dbReference type="EMBL" id="CP034279">
    <property type="protein sequence ID" value="QGV78177.1"/>
    <property type="molecule type" value="Genomic_DNA"/>
</dbReference>
<feature type="domain" description="Protein kinase" evidence="7">
    <location>
        <begin position="16"/>
        <end position="268"/>
    </location>
</feature>
<dbReference type="PANTHER" id="PTHR43289:SF34">
    <property type="entry name" value="SERINE_THREONINE-PROTEIN KINASE YBDM-RELATED"/>
    <property type="match status" value="1"/>
</dbReference>
<dbReference type="InterPro" id="IPR011047">
    <property type="entry name" value="Quinoprotein_ADH-like_sf"/>
</dbReference>
<dbReference type="InterPro" id="IPR015943">
    <property type="entry name" value="WD40/YVTN_repeat-like_dom_sf"/>
</dbReference>
<organism evidence="8 9">
    <name type="scientific">Streptomyces ficellus</name>
    <dbReference type="NCBI Taxonomy" id="1977088"/>
    <lineage>
        <taxon>Bacteria</taxon>
        <taxon>Bacillati</taxon>
        <taxon>Actinomycetota</taxon>
        <taxon>Actinomycetes</taxon>
        <taxon>Kitasatosporales</taxon>
        <taxon>Streptomycetaceae</taxon>
        <taxon>Streptomyces</taxon>
    </lineage>
</organism>
<dbReference type="CDD" id="cd14014">
    <property type="entry name" value="STKc_PknB_like"/>
    <property type="match status" value="1"/>
</dbReference>
<name>A0A6I6FB75_9ACTN</name>
<dbReference type="PROSITE" id="PS00108">
    <property type="entry name" value="PROTEIN_KINASE_ST"/>
    <property type="match status" value="1"/>
</dbReference>
<dbReference type="OrthoDB" id="9762169at2"/>
<dbReference type="InterPro" id="IPR000719">
    <property type="entry name" value="Prot_kinase_dom"/>
</dbReference>
<keyword evidence="9" id="KW-1185">Reference proteome</keyword>
<dbReference type="GO" id="GO:0004674">
    <property type="term" value="F:protein serine/threonine kinase activity"/>
    <property type="evidence" value="ECO:0007669"/>
    <property type="project" value="TreeGrafter"/>
</dbReference>
<evidence type="ECO:0000259" key="7">
    <source>
        <dbReference type="PROSITE" id="PS50011"/>
    </source>
</evidence>
<dbReference type="KEGG" id="sfic:EIZ62_07910"/>
<dbReference type="SUPFAM" id="SSF50998">
    <property type="entry name" value="Quinoprotein alcohol dehydrogenase-like"/>
    <property type="match status" value="2"/>
</dbReference>
<dbReference type="PROSITE" id="PS50011">
    <property type="entry name" value="PROTEIN_KINASE_DOM"/>
    <property type="match status" value="1"/>
</dbReference>
<keyword evidence="1" id="KW-0808">Transferase</keyword>
<dbReference type="Gene3D" id="1.10.510.10">
    <property type="entry name" value="Transferase(Phosphotransferase) domain 1"/>
    <property type="match status" value="1"/>
</dbReference>
<dbReference type="Proteomes" id="UP000422572">
    <property type="component" value="Chromosome"/>
</dbReference>